<organism evidence="4">
    <name type="scientific">Nippostrongylus brasiliensis</name>
    <name type="common">Rat hookworm</name>
    <dbReference type="NCBI Taxonomy" id="27835"/>
    <lineage>
        <taxon>Eukaryota</taxon>
        <taxon>Metazoa</taxon>
        <taxon>Ecdysozoa</taxon>
        <taxon>Nematoda</taxon>
        <taxon>Chromadorea</taxon>
        <taxon>Rhabditida</taxon>
        <taxon>Rhabditina</taxon>
        <taxon>Rhabditomorpha</taxon>
        <taxon>Strongyloidea</taxon>
        <taxon>Heligmosomidae</taxon>
        <taxon>Nippostrongylus</taxon>
    </lineage>
</organism>
<name>A0A0N4Y2Q6_NIPBR</name>
<feature type="region of interest" description="Disordered" evidence="1">
    <location>
        <begin position="95"/>
        <end position="135"/>
    </location>
</feature>
<reference evidence="4" key="1">
    <citation type="submission" date="2017-02" db="UniProtKB">
        <authorList>
            <consortium name="WormBaseParasite"/>
        </authorList>
    </citation>
    <scope>IDENTIFICATION</scope>
</reference>
<evidence type="ECO:0000313" key="2">
    <source>
        <dbReference type="EMBL" id="VDL73610.1"/>
    </source>
</evidence>
<keyword evidence="3" id="KW-1185">Reference proteome</keyword>
<proteinExistence type="predicted"/>
<sequence>MSLPDLNMLVGYKTEVQVRKGVNDPMNTKVCRLFVVFIPLAVLGDLTGSSEQIASLSGRNRNRVAIDNLQSCEGLHGFDLAICIINRYAEEISSKRRRVDERKQNGNDEREASSPKDAASTAEPPTKTEKSTDNL</sequence>
<dbReference type="WBParaSite" id="NBR_0001002001-mRNA-1">
    <property type="protein sequence ID" value="NBR_0001002001-mRNA-1"/>
    <property type="gene ID" value="NBR_0001002001"/>
</dbReference>
<gene>
    <name evidence="2" type="ORF">NBR_LOCUS10021</name>
</gene>
<protein>
    <submittedName>
        <fullName evidence="2 4">Uncharacterized protein</fullName>
    </submittedName>
</protein>
<dbReference type="AlphaFoldDB" id="A0A0N4Y2Q6"/>
<evidence type="ECO:0000313" key="3">
    <source>
        <dbReference type="Proteomes" id="UP000271162"/>
    </source>
</evidence>
<feature type="compositionally biased region" description="Basic and acidic residues" evidence="1">
    <location>
        <begin position="126"/>
        <end position="135"/>
    </location>
</feature>
<feature type="compositionally biased region" description="Basic and acidic residues" evidence="1">
    <location>
        <begin position="95"/>
        <end position="114"/>
    </location>
</feature>
<evidence type="ECO:0000256" key="1">
    <source>
        <dbReference type="SAM" id="MobiDB-lite"/>
    </source>
</evidence>
<evidence type="ECO:0000313" key="4">
    <source>
        <dbReference type="WBParaSite" id="NBR_0001002001-mRNA-1"/>
    </source>
</evidence>
<dbReference type="Proteomes" id="UP000271162">
    <property type="component" value="Unassembled WGS sequence"/>
</dbReference>
<reference evidence="2 3" key="2">
    <citation type="submission" date="2018-11" db="EMBL/GenBank/DDBJ databases">
        <authorList>
            <consortium name="Pathogen Informatics"/>
        </authorList>
    </citation>
    <scope>NUCLEOTIDE SEQUENCE [LARGE SCALE GENOMIC DNA]</scope>
</reference>
<accession>A0A0N4Y2Q6</accession>
<dbReference type="EMBL" id="UYSL01020241">
    <property type="protein sequence ID" value="VDL73610.1"/>
    <property type="molecule type" value="Genomic_DNA"/>
</dbReference>